<dbReference type="EMBL" id="ADVG01000003">
    <property type="protein sequence ID" value="EFH83128.1"/>
    <property type="molecule type" value="Genomic_DNA"/>
</dbReference>
<dbReference type="InParanoid" id="D6TXT1"/>
<evidence type="ECO:0000313" key="1">
    <source>
        <dbReference type="EMBL" id="EFH83128.1"/>
    </source>
</evidence>
<reference evidence="1 2" key="1">
    <citation type="journal article" date="2011" name="Stand. Genomic Sci.">
        <title>Non-contiguous finished genome sequence and contextual data of the filamentous soil bacterium Ktedonobacter racemifer type strain (SOSP1-21).</title>
        <authorList>
            <person name="Chang Y.J."/>
            <person name="Land M."/>
            <person name="Hauser L."/>
            <person name="Chertkov O."/>
            <person name="Del Rio T.G."/>
            <person name="Nolan M."/>
            <person name="Copeland A."/>
            <person name="Tice H."/>
            <person name="Cheng J.F."/>
            <person name="Lucas S."/>
            <person name="Han C."/>
            <person name="Goodwin L."/>
            <person name="Pitluck S."/>
            <person name="Ivanova N."/>
            <person name="Ovchinikova G."/>
            <person name="Pati A."/>
            <person name="Chen A."/>
            <person name="Palaniappan K."/>
            <person name="Mavromatis K."/>
            <person name="Liolios K."/>
            <person name="Brettin T."/>
            <person name="Fiebig A."/>
            <person name="Rohde M."/>
            <person name="Abt B."/>
            <person name="Goker M."/>
            <person name="Detter J.C."/>
            <person name="Woyke T."/>
            <person name="Bristow J."/>
            <person name="Eisen J.A."/>
            <person name="Markowitz V."/>
            <person name="Hugenholtz P."/>
            <person name="Kyrpides N.C."/>
            <person name="Klenk H.P."/>
            <person name="Lapidus A."/>
        </authorList>
    </citation>
    <scope>NUCLEOTIDE SEQUENCE [LARGE SCALE GENOMIC DNA]</scope>
    <source>
        <strain evidence="2">DSM 44963</strain>
    </source>
</reference>
<protein>
    <submittedName>
        <fullName evidence="1">Uncharacterized protein</fullName>
    </submittedName>
</protein>
<comment type="caution">
    <text evidence="1">The sequence shown here is derived from an EMBL/GenBank/DDBJ whole genome shotgun (WGS) entry which is preliminary data.</text>
</comment>
<dbReference type="AlphaFoldDB" id="D6TXT1"/>
<organism evidence="1 2">
    <name type="scientific">Ktedonobacter racemifer DSM 44963</name>
    <dbReference type="NCBI Taxonomy" id="485913"/>
    <lineage>
        <taxon>Bacteria</taxon>
        <taxon>Bacillati</taxon>
        <taxon>Chloroflexota</taxon>
        <taxon>Ktedonobacteria</taxon>
        <taxon>Ktedonobacterales</taxon>
        <taxon>Ktedonobacteraceae</taxon>
        <taxon>Ktedonobacter</taxon>
    </lineage>
</organism>
<keyword evidence="2" id="KW-1185">Reference proteome</keyword>
<name>D6TXT1_KTERA</name>
<accession>D6TXT1</accession>
<dbReference type="Proteomes" id="UP000004508">
    <property type="component" value="Unassembled WGS sequence"/>
</dbReference>
<evidence type="ECO:0000313" key="2">
    <source>
        <dbReference type="Proteomes" id="UP000004508"/>
    </source>
</evidence>
<proteinExistence type="predicted"/>
<sequence length="58" mass="6429">MNASSAIRQPSERNVRWSLPCFAVSLLPGSCVQIMGRDVIFLLMGRLEHSVIRLDCGP</sequence>
<gene>
    <name evidence="1" type="ORF">Krac_4061</name>
</gene>